<accession>A0ABT6ZPT0</accession>
<proteinExistence type="predicted"/>
<feature type="region of interest" description="Disordered" evidence="1">
    <location>
        <begin position="78"/>
        <end position="123"/>
    </location>
</feature>
<gene>
    <name evidence="2" type="ORF">NMN56_002355</name>
</gene>
<name>A0ABT6ZPT0_9ACTN</name>
<protein>
    <submittedName>
        <fullName evidence="2">Uncharacterized protein</fullName>
    </submittedName>
</protein>
<keyword evidence="3" id="KW-1185">Reference proteome</keyword>
<dbReference type="EMBL" id="JANCPR020000002">
    <property type="protein sequence ID" value="MDJ1130809.1"/>
    <property type="molecule type" value="Genomic_DNA"/>
</dbReference>
<evidence type="ECO:0000313" key="3">
    <source>
        <dbReference type="Proteomes" id="UP001214441"/>
    </source>
</evidence>
<evidence type="ECO:0000256" key="1">
    <source>
        <dbReference type="SAM" id="MobiDB-lite"/>
    </source>
</evidence>
<dbReference type="RefSeq" id="WP_274043573.1">
    <property type="nucleotide sequence ID" value="NZ_JANCPR020000002.1"/>
</dbReference>
<feature type="compositionally biased region" description="Basic and acidic residues" evidence="1">
    <location>
        <begin position="93"/>
        <end position="118"/>
    </location>
</feature>
<comment type="caution">
    <text evidence="2">The sequence shown here is derived from an EMBL/GenBank/DDBJ whole genome shotgun (WGS) entry which is preliminary data.</text>
</comment>
<dbReference type="Proteomes" id="UP001214441">
    <property type="component" value="Unassembled WGS sequence"/>
</dbReference>
<reference evidence="2 3" key="1">
    <citation type="submission" date="2023-05" db="EMBL/GenBank/DDBJ databases">
        <title>Streptantibioticus silvisoli sp. nov., acidotolerant actinomycetes 1 from pine litter.</title>
        <authorList>
            <person name="Swiecimska M."/>
            <person name="Golinska P."/>
            <person name="Sangal V."/>
            <person name="Wachnowicz B."/>
            <person name="Goodfellow M."/>
        </authorList>
    </citation>
    <scope>NUCLEOTIDE SEQUENCE [LARGE SCALE GENOMIC DNA]</scope>
    <source>
        <strain evidence="2 3">DSM 42109</strain>
    </source>
</reference>
<organism evidence="2 3">
    <name type="scientific">Streptomyces iconiensis</name>
    <dbReference type="NCBI Taxonomy" id="1384038"/>
    <lineage>
        <taxon>Bacteria</taxon>
        <taxon>Bacillati</taxon>
        <taxon>Actinomycetota</taxon>
        <taxon>Actinomycetes</taxon>
        <taxon>Kitasatosporales</taxon>
        <taxon>Streptomycetaceae</taxon>
        <taxon>Streptomyces</taxon>
    </lineage>
</organism>
<sequence length="382" mass="42861">MNDLPAPERLAHDLRELRKNAGNPSYTVIAVWGGQQEPPVRLGKSKLSLWFSGKSVPTDDRLDGRPFTTLVDLLEANPLQKSGTPKQGATAWQERRRAAERVKQGKRRADSSGDDRSAADNGGTLQRLADEGLPAYESLHQESEQAATSGKMSEVDPRLRRAIRNVFGRLHDFTLQGSPQVYVGVIRDDWLGEDSDLAGLVIRHLEREELITQSTKPMCLTYVPGMKNYELAEKGKDFFGDPVSLPKRREQLFADCRDFVERCHVLQDDFGVQVRSIFNNNVGYGVDLSEVTATGRSWRDVDMDLNEVERSARRIGTVDGVLFDGARSVHRSLMVEVEAIKKAGTDPGNRHTYHAAWQEARERSDRLRDEFTASVRARTCLS</sequence>
<evidence type="ECO:0000313" key="2">
    <source>
        <dbReference type="EMBL" id="MDJ1130809.1"/>
    </source>
</evidence>